<feature type="region of interest" description="Disordered" evidence="1">
    <location>
        <begin position="170"/>
        <end position="291"/>
    </location>
</feature>
<dbReference type="EMBL" id="RBXR01000001">
    <property type="protein sequence ID" value="RKT71904.1"/>
    <property type="molecule type" value="Genomic_DNA"/>
</dbReference>
<evidence type="ECO:0000313" key="3">
    <source>
        <dbReference type="Proteomes" id="UP000272729"/>
    </source>
</evidence>
<feature type="compositionally biased region" description="Pro residues" evidence="1">
    <location>
        <begin position="218"/>
        <end position="232"/>
    </location>
</feature>
<comment type="caution">
    <text evidence="2">The sequence shown here is derived from an EMBL/GenBank/DDBJ whole genome shotgun (WGS) entry which is preliminary data.</text>
</comment>
<dbReference type="OrthoDB" id="3699976at2"/>
<dbReference type="RefSeq" id="WP_121224551.1">
    <property type="nucleotide sequence ID" value="NZ_JBIUBA010000008.1"/>
</dbReference>
<dbReference type="Proteomes" id="UP000272729">
    <property type="component" value="Unassembled WGS sequence"/>
</dbReference>
<dbReference type="AlphaFoldDB" id="A0A495XGH3"/>
<sequence>MAVSDAARRSGSLLLRALAVGGFAVTAWLLSGGVAAADDQDHPDVVSNPLDAVNLAVDQQQTATELLDVLAARSPVDLPPHVVVPAHALTAPALLTPPDALSVPTLPVDMTPGDEPDEDVPVYYQDEDTRDVEYSHTGGTHSATAPRTIANALPPEQYEAKVAAKAAARLAAQAPPAEPEPAAPPAAVHQDAAPAQAVPRQPAAEPDGTTPTWENPQPFTPTPAPQQAPAPTAPTSASASGHDGSQGHRGGVISSYTGQDRFAPPTLWQVEQRDDRRAPGSVPGLPSTSPD</sequence>
<name>A0A495XGH3_9PSEU</name>
<feature type="compositionally biased region" description="Low complexity" evidence="1">
    <location>
        <begin position="185"/>
        <end position="204"/>
    </location>
</feature>
<accession>A0A495XGH3</accession>
<organism evidence="2 3">
    <name type="scientific">Saccharothrix variisporea</name>
    <dbReference type="NCBI Taxonomy" id="543527"/>
    <lineage>
        <taxon>Bacteria</taxon>
        <taxon>Bacillati</taxon>
        <taxon>Actinomycetota</taxon>
        <taxon>Actinomycetes</taxon>
        <taxon>Pseudonocardiales</taxon>
        <taxon>Pseudonocardiaceae</taxon>
        <taxon>Saccharothrix</taxon>
    </lineage>
</organism>
<gene>
    <name evidence="2" type="ORF">DFJ66_5206</name>
</gene>
<reference evidence="2 3" key="1">
    <citation type="submission" date="2018-10" db="EMBL/GenBank/DDBJ databases">
        <title>Sequencing the genomes of 1000 actinobacteria strains.</title>
        <authorList>
            <person name="Klenk H.-P."/>
        </authorList>
    </citation>
    <scope>NUCLEOTIDE SEQUENCE [LARGE SCALE GENOMIC DNA]</scope>
    <source>
        <strain evidence="2 3">DSM 43911</strain>
    </source>
</reference>
<protein>
    <submittedName>
        <fullName evidence="2">Uncharacterized protein</fullName>
    </submittedName>
</protein>
<keyword evidence="3" id="KW-1185">Reference proteome</keyword>
<evidence type="ECO:0000256" key="1">
    <source>
        <dbReference type="SAM" id="MobiDB-lite"/>
    </source>
</evidence>
<evidence type="ECO:0000313" key="2">
    <source>
        <dbReference type="EMBL" id="RKT71904.1"/>
    </source>
</evidence>
<proteinExistence type="predicted"/>